<reference evidence="7" key="2">
    <citation type="submission" date="2025-09" db="UniProtKB">
        <authorList>
            <consortium name="Ensembl"/>
        </authorList>
    </citation>
    <scope>IDENTIFICATION</scope>
    <source>
        <strain evidence="7">Glennie</strain>
    </source>
</reference>
<feature type="transmembrane region" description="Helical" evidence="6">
    <location>
        <begin position="55"/>
        <end position="80"/>
    </location>
</feature>
<feature type="compositionally biased region" description="Basic and acidic residues" evidence="5">
    <location>
        <begin position="1"/>
        <end position="12"/>
    </location>
</feature>
<comment type="subcellular location">
    <subcellularLocation>
        <location evidence="1">Membrane</location>
        <topology evidence="1">Multi-pass membrane protein</topology>
    </subcellularLocation>
</comment>
<evidence type="ECO:0000256" key="4">
    <source>
        <dbReference type="ARBA" id="ARBA00023136"/>
    </source>
</evidence>
<evidence type="ECO:0000256" key="5">
    <source>
        <dbReference type="SAM" id="MobiDB-lite"/>
    </source>
</evidence>
<dbReference type="Bgee" id="ENSOANG00000050466">
    <property type="expression patterns" value="Expressed in brain and 7 other cell types or tissues"/>
</dbReference>
<dbReference type="FunCoup" id="A0A6I8PAI7">
    <property type="interactions" value="12"/>
</dbReference>
<keyword evidence="2 6" id="KW-0812">Transmembrane</keyword>
<gene>
    <name evidence="7" type="primary">STUM</name>
</gene>
<name>A0A6I8PAI7_ORNAN</name>
<reference evidence="7" key="1">
    <citation type="submission" date="2025-08" db="UniProtKB">
        <authorList>
            <consortium name="Ensembl"/>
        </authorList>
    </citation>
    <scope>IDENTIFICATION</scope>
    <source>
        <strain evidence="7">Glennie</strain>
    </source>
</reference>
<dbReference type="PANTHER" id="PTHR21676">
    <property type="entry name" value="PROTEIN STUM"/>
    <property type="match status" value="1"/>
</dbReference>
<keyword evidence="3 6" id="KW-1133">Transmembrane helix</keyword>
<keyword evidence="8" id="KW-1185">Reference proteome</keyword>
<dbReference type="Proteomes" id="UP000002279">
    <property type="component" value="Unplaced"/>
</dbReference>
<proteinExistence type="predicted"/>
<feature type="region of interest" description="Disordered" evidence="5">
    <location>
        <begin position="1"/>
        <end position="37"/>
    </location>
</feature>
<feature type="transmembrane region" description="Helical" evidence="6">
    <location>
        <begin position="100"/>
        <end position="126"/>
    </location>
</feature>
<evidence type="ECO:0000256" key="2">
    <source>
        <dbReference type="ARBA" id="ARBA00022692"/>
    </source>
</evidence>
<dbReference type="AlphaFoldDB" id="A0A6I8PAI7"/>
<evidence type="ECO:0000256" key="6">
    <source>
        <dbReference type="SAM" id="Phobius"/>
    </source>
</evidence>
<sequence length="256" mass="27233">MQAMELPRKDGETAAAAGAGAGAGAAPEPRGAPPPSGVVVQVREKKGPLRAAIPYMPFPVAVICLFLNTFVPGLGTFVSAFTVLCGARTDLPDRHVCCVFWLNMAAALIQILTAIVMVGWIMSIFWGMDMVILASKYPLPAAPPPGPLCMDARLSKWNGLVGELRVTGLVLLCLCPLLGQHLAPPAPQHSNLPLDPPAVPLWGSDTSERESSQSIKQLQPHSCGWLQDSMSSFRLLLSLSLSCLLQSSHSLSSFTR</sequence>
<dbReference type="InParanoid" id="A0A6I8PAI7"/>
<evidence type="ECO:0000256" key="3">
    <source>
        <dbReference type="ARBA" id="ARBA00022989"/>
    </source>
</evidence>
<dbReference type="GO" id="GO:0016020">
    <property type="term" value="C:membrane"/>
    <property type="evidence" value="ECO:0007669"/>
    <property type="project" value="UniProtKB-SubCell"/>
</dbReference>
<dbReference type="GeneTree" id="ENSGT00390000008003"/>
<evidence type="ECO:0000313" key="8">
    <source>
        <dbReference type="Proteomes" id="UP000002279"/>
    </source>
</evidence>
<keyword evidence="4 6" id="KW-0472">Membrane</keyword>
<dbReference type="PANTHER" id="PTHR21676:SF1">
    <property type="entry name" value="PROTEIN STUM HOMOLOG"/>
    <property type="match status" value="1"/>
</dbReference>
<dbReference type="Pfam" id="PF15795">
    <property type="entry name" value="Spec3"/>
    <property type="match status" value="1"/>
</dbReference>
<evidence type="ECO:0000313" key="7">
    <source>
        <dbReference type="Ensembl" id="ENSOANP00000050934.1"/>
    </source>
</evidence>
<dbReference type="Ensembl" id="ENSOANT00000069249.1">
    <property type="protein sequence ID" value="ENSOANP00000050934.1"/>
    <property type="gene ID" value="ENSOANG00000050466.1"/>
</dbReference>
<protein>
    <submittedName>
        <fullName evidence="7">Stum, mechanosensory transduction mediator homolog</fullName>
    </submittedName>
</protein>
<organism evidence="7 8">
    <name type="scientific">Ornithorhynchus anatinus</name>
    <name type="common">Duckbill platypus</name>
    <dbReference type="NCBI Taxonomy" id="9258"/>
    <lineage>
        <taxon>Eukaryota</taxon>
        <taxon>Metazoa</taxon>
        <taxon>Chordata</taxon>
        <taxon>Craniata</taxon>
        <taxon>Vertebrata</taxon>
        <taxon>Euteleostomi</taxon>
        <taxon>Mammalia</taxon>
        <taxon>Monotremata</taxon>
        <taxon>Ornithorhynchidae</taxon>
        <taxon>Ornithorhynchus</taxon>
    </lineage>
</organism>
<dbReference type="InterPro" id="IPR026673">
    <property type="entry name" value="SPEC3/Stum"/>
</dbReference>
<accession>A0A6I8PAI7</accession>
<evidence type="ECO:0000256" key="1">
    <source>
        <dbReference type="ARBA" id="ARBA00004141"/>
    </source>
</evidence>
<feature type="compositionally biased region" description="Low complexity" evidence="5">
    <location>
        <begin position="14"/>
        <end position="29"/>
    </location>
</feature>